<dbReference type="Gene3D" id="3.40.50.1820">
    <property type="entry name" value="alpha/beta hydrolase"/>
    <property type="match status" value="1"/>
</dbReference>
<evidence type="ECO:0000256" key="3">
    <source>
        <dbReference type="ARBA" id="ARBA00024293"/>
    </source>
</evidence>
<feature type="domain" description="Thioesterase" evidence="4">
    <location>
        <begin position="29"/>
        <end position="249"/>
    </location>
</feature>
<evidence type="ECO:0000256" key="1">
    <source>
        <dbReference type="ARBA" id="ARBA00007169"/>
    </source>
</evidence>
<dbReference type="SUPFAM" id="SSF53474">
    <property type="entry name" value="alpha/beta-Hydrolases"/>
    <property type="match status" value="1"/>
</dbReference>
<evidence type="ECO:0000313" key="6">
    <source>
        <dbReference type="Proteomes" id="UP000271469"/>
    </source>
</evidence>
<comment type="catalytic activity">
    <reaction evidence="3">
        <text>a fatty acyl-CoA + H2O = a fatty acid + CoA + H(+)</text>
        <dbReference type="Rhea" id="RHEA:16781"/>
        <dbReference type="ChEBI" id="CHEBI:15377"/>
        <dbReference type="ChEBI" id="CHEBI:15378"/>
        <dbReference type="ChEBI" id="CHEBI:28868"/>
        <dbReference type="ChEBI" id="CHEBI:57287"/>
        <dbReference type="ChEBI" id="CHEBI:77636"/>
    </reaction>
</comment>
<dbReference type="EMBL" id="CP033972">
    <property type="protein sequence ID" value="AZG46283.1"/>
    <property type="molecule type" value="Genomic_DNA"/>
</dbReference>
<sequence length="264" mass="28582">MTDTQNTPTRPALGALRQFHQPLRPDLPPLLIFPHAGSGASAYRALSEVFSRQFTVLIMQYPGRQDRMREAAADNLGDLADEAVRHYVTRPDAMTAPLTVFGHSLGALVGFEFVRRAEDRSVPLTGLVVSAATAPSRVADLPPHPTDDEGLMAHLSVLDGTGTGVMGSEAVMRMALPVLRADYQAFDGYRCAPDVRIATPITVIGGADDPVIKPHDLHTWSAHADDVTVSVFDGGHFYLHESGPEILEVLTEARDAGRSDQVRR</sequence>
<protein>
    <recommendedName>
        <fullName evidence="2">Thioesterase TesA</fullName>
    </recommendedName>
</protein>
<gene>
    <name evidence="5" type="primary">mbtB_1</name>
    <name evidence="5" type="ORF">D7316_02884</name>
</gene>
<reference evidence="5 6" key="1">
    <citation type="submission" date="2018-11" db="EMBL/GenBank/DDBJ databases">
        <title>Gordonia insulae sp. nov., isolated from an island soil.</title>
        <authorList>
            <person name="Kim Y.S."/>
            <person name="Kim S.B."/>
        </authorList>
    </citation>
    <scope>NUCLEOTIDE SEQUENCE [LARGE SCALE GENOMIC DNA]</scope>
    <source>
        <strain evidence="5 6">MMS17-SY073</strain>
    </source>
</reference>
<dbReference type="GO" id="GO:0008610">
    <property type="term" value="P:lipid biosynthetic process"/>
    <property type="evidence" value="ECO:0007669"/>
    <property type="project" value="TreeGrafter"/>
</dbReference>
<dbReference type="PANTHER" id="PTHR11487">
    <property type="entry name" value="THIOESTERASE"/>
    <property type="match status" value="1"/>
</dbReference>
<accession>A0A3G8JMR8</accession>
<dbReference type="Pfam" id="PF00975">
    <property type="entry name" value="Thioesterase"/>
    <property type="match status" value="1"/>
</dbReference>
<keyword evidence="6" id="KW-1185">Reference proteome</keyword>
<name>A0A3G8JMR8_9ACTN</name>
<proteinExistence type="inferred from homology"/>
<comment type="similarity">
    <text evidence="1">Belongs to the thioesterase family.</text>
</comment>
<dbReference type="InterPro" id="IPR001031">
    <property type="entry name" value="Thioesterase"/>
</dbReference>
<evidence type="ECO:0000259" key="4">
    <source>
        <dbReference type="Pfam" id="PF00975"/>
    </source>
</evidence>
<dbReference type="GO" id="GO:0016874">
    <property type="term" value="F:ligase activity"/>
    <property type="evidence" value="ECO:0007669"/>
    <property type="project" value="UniProtKB-KW"/>
</dbReference>
<evidence type="ECO:0000313" key="5">
    <source>
        <dbReference type="EMBL" id="AZG46283.1"/>
    </source>
</evidence>
<dbReference type="GO" id="GO:0047617">
    <property type="term" value="F:fatty acyl-CoA hydrolase activity"/>
    <property type="evidence" value="ECO:0007669"/>
    <property type="project" value="RHEA"/>
</dbReference>
<dbReference type="Proteomes" id="UP000271469">
    <property type="component" value="Chromosome"/>
</dbReference>
<organism evidence="5 6">
    <name type="scientific">Gordonia insulae</name>
    <dbReference type="NCBI Taxonomy" id="2420509"/>
    <lineage>
        <taxon>Bacteria</taxon>
        <taxon>Bacillati</taxon>
        <taxon>Actinomycetota</taxon>
        <taxon>Actinomycetes</taxon>
        <taxon>Mycobacteriales</taxon>
        <taxon>Gordoniaceae</taxon>
        <taxon>Gordonia</taxon>
    </lineage>
</organism>
<dbReference type="AlphaFoldDB" id="A0A3G8JMR8"/>
<dbReference type="KEGG" id="gom:D7316_02884"/>
<dbReference type="OrthoDB" id="8480037at2"/>
<dbReference type="InterPro" id="IPR029058">
    <property type="entry name" value="AB_hydrolase_fold"/>
</dbReference>
<keyword evidence="5" id="KW-0436">Ligase</keyword>
<dbReference type="RefSeq" id="WP_124708817.1">
    <property type="nucleotide sequence ID" value="NZ_CP033972.1"/>
</dbReference>
<dbReference type="PANTHER" id="PTHR11487:SF0">
    <property type="entry name" value="S-ACYL FATTY ACID SYNTHASE THIOESTERASE, MEDIUM CHAIN"/>
    <property type="match status" value="1"/>
</dbReference>
<dbReference type="InterPro" id="IPR012223">
    <property type="entry name" value="TEII"/>
</dbReference>
<evidence type="ECO:0000256" key="2">
    <source>
        <dbReference type="ARBA" id="ARBA00015007"/>
    </source>
</evidence>